<dbReference type="SUPFAM" id="SSF51735">
    <property type="entry name" value="NAD(P)-binding Rossmann-fold domains"/>
    <property type="match status" value="1"/>
</dbReference>
<dbReference type="GO" id="GO:0070403">
    <property type="term" value="F:NAD+ binding"/>
    <property type="evidence" value="ECO:0007669"/>
    <property type="project" value="InterPro"/>
</dbReference>
<reference evidence="2" key="1">
    <citation type="journal article" date="2015" name="Nature">
        <title>Complex archaea that bridge the gap between prokaryotes and eukaryotes.</title>
        <authorList>
            <person name="Spang A."/>
            <person name="Saw J.H."/>
            <person name="Jorgensen S.L."/>
            <person name="Zaremba-Niedzwiedzka K."/>
            <person name="Martijn J."/>
            <person name="Lind A.E."/>
            <person name="van Eijk R."/>
            <person name="Schleper C."/>
            <person name="Guy L."/>
            <person name="Ettema T.J."/>
        </authorList>
    </citation>
    <scope>NUCLEOTIDE SEQUENCE</scope>
</reference>
<dbReference type="PANTHER" id="PTHR48075:SF1">
    <property type="entry name" value="LAMBDA-CRYSTALLIN HOMOLOG"/>
    <property type="match status" value="1"/>
</dbReference>
<comment type="caution">
    <text evidence="2">The sequence shown here is derived from an EMBL/GenBank/DDBJ whole genome shotgun (WGS) entry which is preliminary data.</text>
</comment>
<dbReference type="AlphaFoldDB" id="A0A0F8Z3D6"/>
<dbReference type="Pfam" id="PF02737">
    <property type="entry name" value="3HCDH_N"/>
    <property type="match status" value="1"/>
</dbReference>
<dbReference type="GO" id="GO:0006631">
    <property type="term" value="P:fatty acid metabolic process"/>
    <property type="evidence" value="ECO:0007669"/>
    <property type="project" value="InterPro"/>
</dbReference>
<feature type="domain" description="3-hydroxyacyl-CoA dehydrogenase NAD binding" evidence="1">
    <location>
        <begin position="8"/>
        <end position="91"/>
    </location>
</feature>
<proteinExistence type="predicted"/>
<accession>A0A0F8Z3D6</accession>
<evidence type="ECO:0000313" key="2">
    <source>
        <dbReference type="EMBL" id="KKK88272.1"/>
    </source>
</evidence>
<evidence type="ECO:0000259" key="1">
    <source>
        <dbReference type="Pfam" id="PF02737"/>
    </source>
</evidence>
<dbReference type="PANTHER" id="PTHR48075">
    <property type="entry name" value="3-HYDROXYACYL-COA DEHYDROGENASE FAMILY PROTEIN"/>
    <property type="match status" value="1"/>
</dbReference>
<name>A0A0F8Z3D6_9ZZZZ</name>
<organism evidence="2">
    <name type="scientific">marine sediment metagenome</name>
    <dbReference type="NCBI Taxonomy" id="412755"/>
    <lineage>
        <taxon>unclassified sequences</taxon>
        <taxon>metagenomes</taxon>
        <taxon>ecological metagenomes</taxon>
    </lineage>
</organism>
<dbReference type="Gene3D" id="3.40.50.720">
    <property type="entry name" value="NAD(P)-binding Rossmann-like Domain"/>
    <property type="match status" value="1"/>
</dbReference>
<dbReference type="InterPro" id="IPR036291">
    <property type="entry name" value="NAD(P)-bd_dom_sf"/>
</dbReference>
<dbReference type="GO" id="GO:0050104">
    <property type="term" value="F:L-gulonate 3-dehydrogenase activity"/>
    <property type="evidence" value="ECO:0007669"/>
    <property type="project" value="TreeGrafter"/>
</dbReference>
<gene>
    <name evidence="2" type="ORF">LCGC14_2744860</name>
</gene>
<feature type="non-terminal residue" evidence="2">
    <location>
        <position position="91"/>
    </location>
</feature>
<dbReference type="InterPro" id="IPR006176">
    <property type="entry name" value="3-OHacyl-CoA_DH_NAD-bd"/>
</dbReference>
<protein>
    <recommendedName>
        <fullName evidence="1">3-hydroxyacyl-CoA dehydrogenase NAD binding domain-containing protein</fullName>
    </recommendedName>
</protein>
<sequence length="91" mass="9899">MKMDTWRIACVGAGLIGQGWTTLFSSKGYQVILQDVSKTALEDSLRAINKNLMFLEAKTILKPGEAAAAMARIKTNTDISESADSADYVQE</sequence>
<dbReference type="EMBL" id="LAZR01050031">
    <property type="protein sequence ID" value="KKK88272.1"/>
    <property type="molecule type" value="Genomic_DNA"/>
</dbReference>